<comment type="similarity">
    <text evidence="2 11">Belongs to the ATPase protein 8 family.</text>
</comment>
<dbReference type="InterPro" id="IPR001421">
    <property type="entry name" value="ATP8_metazoa"/>
</dbReference>
<evidence type="ECO:0000256" key="7">
    <source>
        <dbReference type="ARBA" id="ARBA00022989"/>
    </source>
</evidence>
<dbReference type="AlphaFoldDB" id="A0AAU6PXK5"/>
<dbReference type="GO" id="GO:0015986">
    <property type="term" value="P:proton motive force-driven ATP synthesis"/>
    <property type="evidence" value="ECO:0007669"/>
    <property type="project" value="InterPro"/>
</dbReference>
<evidence type="ECO:0000256" key="3">
    <source>
        <dbReference type="ARBA" id="ARBA00022448"/>
    </source>
</evidence>
<keyword evidence="5 11" id="KW-0812">Transmembrane</keyword>
<comment type="subcellular location">
    <subcellularLocation>
        <location evidence="1 11">Mitochondrion membrane</location>
        <topology evidence="1 11">Single-pass membrane protein</topology>
    </subcellularLocation>
</comment>
<proteinExistence type="inferred from homology"/>
<feature type="transmembrane region" description="Helical" evidence="12">
    <location>
        <begin position="6"/>
        <end position="27"/>
    </location>
</feature>
<keyword evidence="9 11" id="KW-0496">Mitochondrion</keyword>
<dbReference type="GO" id="GO:0015078">
    <property type="term" value="F:proton transmembrane transporter activity"/>
    <property type="evidence" value="ECO:0007669"/>
    <property type="project" value="InterPro"/>
</dbReference>
<keyword evidence="8 11" id="KW-0406">Ion transport</keyword>
<dbReference type="EMBL" id="ON720728">
    <property type="protein sequence ID" value="WYA84591.1"/>
    <property type="molecule type" value="Genomic_DNA"/>
</dbReference>
<name>A0AAU6PXK5_9ECHI</name>
<evidence type="ECO:0000256" key="9">
    <source>
        <dbReference type="ARBA" id="ARBA00023128"/>
    </source>
</evidence>
<evidence type="ECO:0000256" key="1">
    <source>
        <dbReference type="ARBA" id="ARBA00004304"/>
    </source>
</evidence>
<evidence type="ECO:0000256" key="4">
    <source>
        <dbReference type="ARBA" id="ARBA00022547"/>
    </source>
</evidence>
<evidence type="ECO:0000313" key="13">
    <source>
        <dbReference type="EMBL" id="WYA84591.1"/>
    </source>
</evidence>
<evidence type="ECO:0000256" key="12">
    <source>
        <dbReference type="SAM" id="Phobius"/>
    </source>
</evidence>
<sequence length="53" mass="6472">MPQLNFSIWLLMLTLNWFILLLVFLFFNTRQLRSPLPKNQESISLPQPLEWPW</sequence>
<keyword evidence="4 11" id="KW-0138">CF(0)</keyword>
<keyword evidence="3 11" id="KW-0813">Transport</keyword>
<keyword evidence="7 12" id="KW-1133">Transmembrane helix</keyword>
<evidence type="ECO:0000256" key="5">
    <source>
        <dbReference type="ARBA" id="ARBA00022692"/>
    </source>
</evidence>
<dbReference type="GO" id="GO:0045259">
    <property type="term" value="C:proton-transporting ATP synthase complex"/>
    <property type="evidence" value="ECO:0007669"/>
    <property type="project" value="UniProtKB-KW"/>
</dbReference>
<keyword evidence="10 12" id="KW-0472">Membrane</keyword>
<evidence type="ECO:0000256" key="2">
    <source>
        <dbReference type="ARBA" id="ARBA00008892"/>
    </source>
</evidence>
<geneLocation type="mitochondrion" evidence="13"/>
<gene>
    <name evidence="13" type="primary">atp8</name>
</gene>
<dbReference type="Pfam" id="PF00895">
    <property type="entry name" value="ATP-synt_8"/>
    <property type="match status" value="1"/>
</dbReference>
<accession>A0AAU6PXK5</accession>
<reference evidence="13" key="1">
    <citation type="submission" date="2022-06" db="EMBL/GenBank/DDBJ databases">
        <title>Ophiomusa kimblae mitochondrion, complete genome.</title>
        <authorList>
            <person name="Li Y."/>
            <person name="Liao X."/>
        </authorList>
    </citation>
    <scope>NUCLEOTIDE SEQUENCE</scope>
</reference>
<protein>
    <recommendedName>
        <fullName evidence="11">ATP synthase complex subunit 8</fullName>
    </recommendedName>
</protein>
<evidence type="ECO:0000256" key="10">
    <source>
        <dbReference type="ARBA" id="ARBA00023136"/>
    </source>
</evidence>
<evidence type="ECO:0000256" key="8">
    <source>
        <dbReference type="ARBA" id="ARBA00023065"/>
    </source>
</evidence>
<evidence type="ECO:0000256" key="11">
    <source>
        <dbReference type="RuleBase" id="RU003661"/>
    </source>
</evidence>
<organism evidence="13">
    <name type="scientific">Ophiomusa kimblae</name>
    <dbReference type="NCBI Taxonomy" id="3135533"/>
    <lineage>
        <taxon>Eukaryota</taxon>
        <taxon>Metazoa</taxon>
        <taxon>Echinodermata</taxon>
        <taxon>Eleutherozoa</taxon>
        <taxon>Asterozoa</taxon>
        <taxon>Ophiuroidea</taxon>
        <taxon>Myophiuroidea</taxon>
        <taxon>Metophiurida</taxon>
        <taxon>Ophintegrida</taxon>
        <taxon>Amphilepidida</taxon>
        <taxon>Ophiurina</taxon>
        <taxon>Ophiolepidina</taxon>
        <taxon>Ophiolepididae</taxon>
        <taxon>Ophiomusa</taxon>
    </lineage>
</organism>
<dbReference type="GO" id="GO:0031966">
    <property type="term" value="C:mitochondrial membrane"/>
    <property type="evidence" value="ECO:0007669"/>
    <property type="project" value="UniProtKB-SubCell"/>
</dbReference>
<keyword evidence="6 11" id="KW-0375">Hydrogen ion transport</keyword>
<evidence type="ECO:0000256" key="6">
    <source>
        <dbReference type="ARBA" id="ARBA00022781"/>
    </source>
</evidence>